<protein>
    <submittedName>
        <fullName evidence="1">Stage III sporulation protein AB</fullName>
    </submittedName>
</protein>
<dbReference type="Pfam" id="PF09548">
    <property type="entry name" value="Spore_III_AB"/>
    <property type="match status" value="1"/>
</dbReference>
<dbReference type="InterPro" id="IPR014198">
    <property type="entry name" value="Spore_III_AB"/>
</dbReference>
<accession>A0A7C1IZH4</accession>
<comment type="caution">
    <text evidence="1">The sequence shown here is derived from an EMBL/GenBank/DDBJ whole genome shotgun (WGS) entry which is preliminary data.</text>
</comment>
<name>A0A7C1IZH4_9THEO</name>
<sequence>MLKLVGAGMVVVAGSLAGMQVGKNFARRPVEIRALMGALLLLQTEVVYALAPLGEALVRVAERADPAVAPLFREAAACLRGEPGCTGAQALEAAVAASAPRLSLREEDFAVLQDLGAALGASDREDQTRHFNLALERLRAAVATAETEARRYARLY</sequence>
<proteinExistence type="predicted"/>
<organism evidence="1">
    <name type="scientific">Ammonifex degensii</name>
    <dbReference type="NCBI Taxonomy" id="42838"/>
    <lineage>
        <taxon>Bacteria</taxon>
        <taxon>Bacillati</taxon>
        <taxon>Bacillota</taxon>
        <taxon>Clostridia</taxon>
        <taxon>Thermoanaerobacterales</taxon>
        <taxon>Thermoanaerobacteraceae</taxon>
        <taxon>Ammonifex</taxon>
    </lineage>
</organism>
<dbReference type="AlphaFoldDB" id="A0A7C1IZH4"/>
<reference evidence="1" key="1">
    <citation type="journal article" date="2020" name="mSystems">
        <title>Genome- and Community-Level Interaction Insights into Carbon Utilization and Element Cycling Functions of Hydrothermarchaeota in Hydrothermal Sediment.</title>
        <authorList>
            <person name="Zhou Z."/>
            <person name="Liu Y."/>
            <person name="Xu W."/>
            <person name="Pan J."/>
            <person name="Luo Z.H."/>
            <person name="Li M."/>
        </authorList>
    </citation>
    <scope>NUCLEOTIDE SEQUENCE [LARGE SCALE GENOMIC DNA]</scope>
    <source>
        <strain evidence="1">SpSt-301</strain>
    </source>
</reference>
<evidence type="ECO:0000313" key="1">
    <source>
        <dbReference type="EMBL" id="HDW51372.1"/>
    </source>
</evidence>
<dbReference type="PIRSF" id="PIRSF021435">
    <property type="entry name" value="SpoIIIAB"/>
    <property type="match status" value="1"/>
</dbReference>
<gene>
    <name evidence="1" type="ORF">ENQ35_01295</name>
</gene>
<dbReference type="EMBL" id="DSMV01000085">
    <property type="protein sequence ID" value="HDW51372.1"/>
    <property type="molecule type" value="Genomic_DNA"/>
</dbReference>